<accession>A0A850LEM3</accession>
<dbReference type="OMA" id="EAAWGPC"/>
<sequence>MTTAHDQALAIWQAGVDAVGGHAATGAALGNLPRPDRILAVGKAAASMARAALDHFGPLPCLVVTKDGHGAELPASVQLIEAAHPVPDARSLVGGRALRQAVEAMPEGSHLLLLVSGGASSLAEDLVTGKTLDDLAALNRAMLAEGLDITAMNARRRQISRIKGGGLLAGFKGARADVLAISDVPGDDLMVIGSGIGALPAAPAFAASACIIASNSVARAAACDHARALELPVLGNEEALHDDLAALAPRIGARLRAMPQGVLVLGGEPTVILPPNPGRGGRNQALALALAREIAGDPGLVVVVGGTDGTDGPTDAAGAIVSGRTWGEGAAQALAAADSGSWLERAGALLVTGPTGTNVMDLLVALRT</sequence>
<proteinExistence type="predicted"/>
<gene>
    <name evidence="3" type="ORF">HW564_06145</name>
</gene>
<dbReference type="InterPro" id="IPR025286">
    <property type="entry name" value="MOFRL_assoc_dom"/>
</dbReference>
<dbReference type="RefSeq" id="WP_011048689.1">
    <property type="nucleotide sequence ID" value="NZ_CP076685.1"/>
</dbReference>
<dbReference type="SUPFAM" id="SSF82544">
    <property type="entry name" value="GckA/TtuD-like"/>
    <property type="match status" value="1"/>
</dbReference>
<evidence type="ECO:0000313" key="3">
    <source>
        <dbReference type="EMBL" id="NVK96494.1"/>
    </source>
</evidence>
<dbReference type="InterPro" id="IPR039760">
    <property type="entry name" value="MOFRL_protein"/>
</dbReference>
<evidence type="ECO:0000259" key="2">
    <source>
        <dbReference type="Pfam" id="PF13660"/>
    </source>
</evidence>
<name>A0A850LEM3_9RHOB</name>
<dbReference type="Proteomes" id="UP000565723">
    <property type="component" value="Unassembled WGS sequence"/>
</dbReference>
<dbReference type="GO" id="GO:0005737">
    <property type="term" value="C:cytoplasm"/>
    <property type="evidence" value="ECO:0007669"/>
    <property type="project" value="TreeGrafter"/>
</dbReference>
<dbReference type="Pfam" id="PF13660">
    <property type="entry name" value="DUF4147"/>
    <property type="match status" value="1"/>
</dbReference>
<reference evidence="3 4" key="1">
    <citation type="journal article" date="2020" name="Proc. Natl. Acad. Sci. U.S.A.">
        <title>Ecological drivers of bacterial community assembly in synthetic phycospheres.</title>
        <authorList>
            <person name="Fu H."/>
            <person name="Uchimiya M."/>
            <person name="Gore J."/>
            <person name="Moran M.A."/>
        </authorList>
    </citation>
    <scope>NUCLEOTIDE SEQUENCE [LARGE SCALE GENOMIC DNA]</scope>
    <source>
        <strain evidence="3">HF-Din03</strain>
    </source>
</reference>
<dbReference type="InterPro" id="IPR007835">
    <property type="entry name" value="MOFRL"/>
</dbReference>
<feature type="domain" description="MOFRL" evidence="1">
    <location>
        <begin position="262"/>
        <end position="361"/>
    </location>
</feature>
<dbReference type="PANTHER" id="PTHR12227">
    <property type="entry name" value="GLYCERATE KINASE"/>
    <property type="match status" value="1"/>
</dbReference>
<evidence type="ECO:0000313" key="4">
    <source>
        <dbReference type="Proteomes" id="UP000565723"/>
    </source>
</evidence>
<dbReference type="EMBL" id="JABXIY010000014">
    <property type="protein sequence ID" value="NVK96494.1"/>
    <property type="molecule type" value="Genomic_DNA"/>
</dbReference>
<comment type="caution">
    <text evidence="3">The sequence shown here is derived from an EMBL/GenBank/DDBJ whole genome shotgun (WGS) entry which is preliminary data.</text>
</comment>
<feature type="domain" description="MOFRL-associated" evidence="2">
    <location>
        <begin position="10"/>
        <end position="199"/>
    </location>
</feature>
<evidence type="ECO:0000259" key="1">
    <source>
        <dbReference type="Pfam" id="PF05161"/>
    </source>
</evidence>
<dbReference type="Pfam" id="PF05161">
    <property type="entry name" value="MOFRL"/>
    <property type="match status" value="1"/>
</dbReference>
<dbReference type="InterPro" id="IPR038614">
    <property type="entry name" value="GK_N_sf"/>
</dbReference>
<dbReference type="GO" id="GO:0008887">
    <property type="term" value="F:glycerate kinase activity"/>
    <property type="evidence" value="ECO:0007669"/>
    <property type="project" value="InterPro"/>
</dbReference>
<protein>
    <submittedName>
        <fullName evidence="3">DUF4147 domain-containing protein</fullName>
    </submittedName>
</protein>
<dbReference type="PANTHER" id="PTHR12227:SF0">
    <property type="entry name" value="GLYCERATE KINASE"/>
    <property type="match status" value="1"/>
</dbReference>
<dbReference type="AlphaFoldDB" id="A0A850LEM3"/>
<dbReference type="Gene3D" id="3.40.50.10180">
    <property type="entry name" value="Glycerate kinase, MOFRL-like N-terminal domain"/>
    <property type="match status" value="1"/>
</dbReference>
<organism evidence="3 4">
    <name type="scientific">Ruegeria pomeroyi</name>
    <dbReference type="NCBI Taxonomy" id="89184"/>
    <lineage>
        <taxon>Bacteria</taxon>
        <taxon>Pseudomonadati</taxon>
        <taxon>Pseudomonadota</taxon>
        <taxon>Alphaproteobacteria</taxon>
        <taxon>Rhodobacterales</taxon>
        <taxon>Roseobacteraceae</taxon>
        <taxon>Ruegeria</taxon>
    </lineage>
</organism>